<dbReference type="InterPro" id="IPR011006">
    <property type="entry name" value="CheY-like_superfamily"/>
</dbReference>
<keyword evidence="15" id="KW-1185">Reference proteome</keyword>
<dbReference type="GO" id="GO:0043565">
    <property type="term" value="F:sequence-specific DNA binding"/>
    <property type="evidence" value="ECO:0007669"/>
    <property type="project" value="InterPro"/>
</dbReference>
<evidence type="ECO:0000259" key="12">
    <source>
        <dbReference type="PROSITE" id="PS50045"/>
    </source>
</evidence>
<keyword evidence="9" id="KW-0010">Activator</keyword>
<dbReference type="PROSITE" id="PS50110">
    <property type="entry name" value="RESPONSE_REGULATORY"/>
    <property type="match status" value="1"/>
</dbReference>
<dbReference type="GO" id="GO:0000160">
    <property type="term" value="P:phosphorelay signal transduction system"/>
    <property type="evidence" value="ECO:0007669"/>
    <property type="project" value="UniProtKB-KW"/>
</dbReference>
<dbReference type="SUPFAM" id="SSF52172">
    <property type="entry name" value="CheY-like"/>
    <property type="match status" value="1"/>
</dbReference>
<dbReference type="FunFam" id="3.40.50.300:FF:000006">
    <property type="entry name" value="DNA-binding transcriptional regulator NtrC"/>
    <property type="match status" value="1"/>
</dbReference>
<dbReference type="Pfam" id="PF00158">
    <property type="entry name" value="Sigma54_activat"/>
    <property type="match status" value="1"/>
</dbReference>
<keyword evidence="2" id="KW-0963">Cytoplasm</keyword>
<evidence type="ECO:0000256" key="3">
    <source>
        <dbReference type="ARBA" id="ARBA00022553"/>
    </source>
</evidence>
<organism evidence="14 15">
    <name type="scientific">Thermosulfurimonas dismutans</name>
    <dbReference type="NCBI Taxonomy" id="999894"/>
    <lineage>
        <taxon>Bacteria</taxon>
        <taxon>Pseudomonadati</taxon>
        <taxon>Thermodesulfobacteriota</taxon>
        <taxon>Thermodesulfobacteria</taxon>
        <taxon>Thermodesulfobacteriales</taxon>
        <taxon>Thermodesulfobacteriaceae</taxon>
        <taxon>Thermosulfurimonas</taxon>
    </lineage>
</organism>
<sequence>MPTQRPEILIVDDDPSFREFLSLFLKKEGYQVLVSQNGKEALTILKRKRPHLILLDLRMPEMEGLEFLEIIRKRGIDVPVIVITAYASLDSAVRAKKEGAFDYVPKPFKLETLRNKINEALRLPSVEEAPPKEFMGIVGQSPPMRRLFVLLPKVAQAESNVLITGESGTGKELVARAIHELSPRKNKPFLVVNCGGIPASLLESELFGYKSGAFTGATKDKPGLFALAHQGTIFLDEIGDLPPELQVKLLRVVENKTFTPLGSTKEVKVDVRIISATNKNLEEEVRAGRFREDLYFRLNVLSIHLPPLRERKEDIPLLVNHFLKKYARKMKKDVQGISEYALKALMEYDFPGNIRELENIIERSVALESGPLILPESLDLSFSKKSLPERNFPILPEEGLNLEAYLASIEKSLLKQALEKTGGNREAAAKLLGLSTRSLRYRLQKYGL</sequence>
<dbReference type="InterPro" id="IPR025944">
    <property type="entry name" value="Sigma_54_int_dom_CS"/>
</dbReference>
<feature type="modified residue" description="4-aspartylphosphate" evidence="11">
    <location>
        <position position="56"/>
    </location>
</feature>
<dbReference type="PANTHER" id="PTHR32071">
    <property type="entry name" value="TRANSCRIPTIONAL REGULATORY PROTEIN"/>
    <property type="match status" value="1"/>
</dbReference>
<dbReference type="InterPro" id="IPR025662">
    <property type="entry name" value="Sigma_54_int_dom_ATP-bd_1"/>
</dbReference>
<dbReference type="AlphaFoldDB" id="A0A179D6W2"/>
<dbReference type="Gene3D" id="1.10.8.60">
    <property type="match status" value="1"/>
</dbReference>
<keyword evidence="4" id="KW-0547">Nucleotide-binding</keyword>
<keyword evidence="10" id="KW-0804">Transcription</keyword>
<name>A0A179D6W2_9BACT</name>
<dbReference type="Gene3D" id="3.40.50.2300">
    <property type="match status" value="1"/>
</dbReference>
<evidence type="ECO:0000256" key="2">
    <source>
        <dbReference type="ARBA" id="ARBA00022490"/>
    </source>
</evidence>
<evidence type="ECO:0000256" key="11">
    <source>
        <dbReference type="PROSITE-ProRule" id="PRU00169"/>
    </source>
</evidence>
<dbReference type="InterPro" id="IPR003593">
    <property type="entry name" value="AAA+_ATPase"/>
</dbReference>
<dbReference type="PROSITE" id="PS50045">
    <property type="entry name" value="SIGMA54_INTERACT_4"/>
    <property type="match status" value="1"/>
</dbReference>
<dbReference type="Proteomes" id="UP000078390">
    <property type="component" value="Unassembled WGS sequence"/>
</dbReference>
<reference evidence="14 15" key="1">
    <citation type="submission" date="2016-04" db="EMBL/GenBank/DDBJ databases">
        <title>Genome analysis of Thermosulfurimonas dismutans, the first thermophilic sulfur-disproportionating bacterium of the phylum Thermodesulfobacteria.</title>
        <authorList>
            <person name="Mardanov A.V."/>
            <person name="Beletsky A.V."/>
            <person name="Kadnikov V.V."/>
            <person name="Slobodkin A.I."/>
            <person name="Ravin N.V."/>
        </authorList>
    </citation>
    <scope>NUCLEOTIDE SEQUENCE [LARGE SCALE GENOMIC DNA]</scope>
    <source>
        <strain evidence="14 15">S95</strain>
    </source>
</reference>
<dbReference type="PANTHER" id="PTHR32071:SF113">
    <property type="entry name" value="ALGINATE BIOSYNTHESIS TRANSCRIPTIONAL REGULATORY PROTEIN ALGB"/>
    <property type="match status" value="1"/>
</dbReference>
<dbReference type="Pfam" id="PF25601">
    <property type="entry name" value="AAA_lid_14"/>
    <property type="match status" value="1"/>
</dbReference>
<evidence type="ECO:0000256" key="7">
    <source>
        <dbReference type="ARBA" id="ARBA00023015"/>
    </source>
</evidence>
<keyword evidence="3 11" id="KW-0597">Phosphoprotein</keyword>
<dbReference type="FunFam" id="3.40.50.2300:FF:000018">
    <property type="entry name" value="DNA-binding transcriptional regulator NtrC"/>
    <property type="match status" value="1"/>
</dbReference>
<evidence type="ECO:0000256" key="8">
    <source>
        <dbReference type="ARBA" id="ARBA00023125"/>
    </source>
</evidence>
<dbReference type="InterPro" id="IPR001789">
    <property type="entry name" value="Sig_transdc_resp-reg_receiver"/>
</dbReference>
<evidence type="ECO:0000256" key="4">
    <source>
        <dbReference type="ARBA" id="ARBA00022741"/>
    </source>
</evidence>
<dbReference type="CDD" id="cd00009">
    <property type="entry name" value="AAA"/>
    <property type="match status" value="1"/>
</dbReference>
<dbReference type="InterPro" id="IPR002197">
    <property type="entry name" value="HTH_Fis"/>
</dbReference>
<dbReference type="SMART" id="SM00382">
    <property type="entry name" value="AAA"/>
    <property type="match status" value="1"/>
</dbReference>
<keyword evidence="8" id="KW-0238">DNA-binding</keyword>
<dbReference type="GO" id="GO:0005737">
    <property type="term" value="C:cytoplasm"/>
    <property type="evidence" value="ECO:0007669"/>
    <property type="project" value="UniProtKB-SubCell"/>
</dbReference>
<dbReference type="SMART" id="SM00448">
    <property type="entry name" value="REC"/>
    <property type="match status" value="1"/>
</dbReference>
<evidence type="ECO:0000313" key="15">
    <source>
        <dbReference type="Proteomes" id="UP000078390"/>
    </source>
</evidence>
<dbReference type="Pfam" id="PF02954">
    <property type="entry name" value="HTH_8"/>
    <property type="match status" value="1"/>
</dbReference>
<evidence type="ECO:0000313" key="14">
    <source>
        <dbReference type="EMBL" id="OAQ21182.1"/>
    </source>
</evidence>
<keyword evidence="5" id="KW-0067">ATP-binding</keyword>
<dbReference type="PRINTS" id="PR01590">
    <property type="entry name" value="HTHFIS"/>
</dbReference>
<dbReference type="RefSeq" id="WP_068669600.1">
    <property type="nucleotide sequence ID" value="NZ_LWLG01000003.1"/>
</dbReference>
<dbReference type="Pfam" id="PF00072">
    <property type="entry name" value="Response_reg"/>
    <property type="match status" value="1"/>
</dbReference>
<feature type="domain" description="Sigma-54 factor interaction" evidence="12">
    <location>
        <begin position="137"/>
        <end position="366"/>
    </location>
</feature>
<comment type="caution">
    <text evidence="14">The sequence shown here is derived from an EMBL/GenBank/DDBJ whole genome shotgun (WGS) entry which is preliminary data.</text>
</comment>
<dbReference type="EMBL" id="LWLG01000003">
    <property type="protein sequence ID" value="OAQ21182.1"/>
    <property type="molecule type" value="Genomic_DNA"/>
</dbReference>
<comment type="subcellular location">
    <subcellularLocation>
        <location evidence="1">Cytoplasm</location>
    </subcellularLocation>
</comment>
<evidence type="ECO:0000259" key="13">
    <source>
        <dbReference type="PROSITE" id="PS50110"/>
    </source>
</evidence>
<dbReference type="OrthoDB" id="9814761at2"/>
<dbReference type="Gene3D" id="1.10.10.60">
    <property type="entry name" value="Homeodomain-like"/>
    <property type="match status" value="1"/>
</dbReference>
<dbReference type="Gene3D" id="3.40.50.300">
    <property type="entry name" value="P-loop containing nucleotide triphosphate hydrolases"/>
    <property type="match status" value="1"/>
</dbReference>
<evidence type="ECO:0000256" key="1">
    <source>
        <dbReference type="ARBA" id="ARBA00004496"/>
    </source>
</evidence>
<dbReference type="GO" id="GO:0006355">
    <property type="term" value="P:regulation of DNA-templated transcription"/>
    <property type="evidence" value="ECO:0007669"/>
    <property type="project" value="InterPro"/>
</dbReference>
<dbReference type="STRING" id="999894.TDIS_0834"/>
<keyword evidence="7" id="KW-0805">Transcription regulation</keyword>
<evidence type="ECO:0000256" key="6">
    <source>
        <dbReference type="ARBA" id="ARBA00023012"/>
    </source>
</evidence>
<keyword evidence="6" id="KW-0902">Two-component regulatory system</keyword>
<feature type="domain" description="Response regulatory" evidence="13">
    <location>
        <begin position="7"/>
        <end position="121"/>
    </location>
</feature>
<evidence type="ECO:0000256" key="5">
    <source>
        <dbReference type="ARBA" id="ARBA00022840"/>
    </source>
</evidence>
<dbReference type="FunFam" id="1.10.8.60:FF:000014">
    <property type="entry name" value="DNA-binding transcriptional regulator NtrC"/>
    <property type="match status" value="1"/>
</dbReference>
<dbReference type="GO" id="GO:0005524">
    <property type="term" value="F:ATP binding"/>
    <property type="evidence" value="ECO:0007669"/>
    <property type="project" value="UniProtKB-KW"/>
</dbReference>
<dbReference type="SUPFAM" id="SSF52540">
    <property type="entry name" value="P-loop containing nucleoside triphosphate hydrolases"/>
    <property type="match status" value="1"/>
</dbReference>
<dbReference type="PROSITE" id="PS00688">
    <property type="entry name" value="SIGMA54_INTERACT_3"/>
    <property type="match status" value="1"/>
</dbReference>
<accession>A0A179D6W2</accession>
<proteinExistence type="predicted"/>
<dbReference type="InterPro" id="IPR009057">
    <property type="entry name" value="Homeodomain-like_sf"/>
</dbReference>
<dbReference type="PROSITE" id="PS00675">
    <property type="entry name" value="SIGMA54_INTERACT_1"/>
    <property type="match status" value="1"/>
</dbReference>
<dbReference type="InterPro" id="IPR002078">
    <property type="entry name" value="Sigma_54_int"/>
</dbReference>
<protein>
    <submittedName>
        <fullName evidence="14">Type IV fimbriae expression regulatory protein PilR</fullName>
    </submittedName>
</protein>
<dbReference type="InterPro" id="IPR027417">
    <property type="entry name" value="P-loop_NTPase"/>
</dbReference>
<dbReference type="SUPFAM" id="SSF46689">
    <property type="entry name" value="Homeodomain-like"/>
    <property type="match status" value="1"/>
</dbReference>
<dbReference type="InterPro" id="IPR058031">
    <property type="entry name" value="AAA_lid_NorR"/>
</dbReference>
<evidence type="ECO:0000256" key="9">
    <source>
        <dbReference type="ARBA" id="ARBA00023159"/>
    </source>
</evidence>
<evidence type="ECO:0000256" key="10">
    <source>
        <dbReference type="ARBA" id="ARBA00023163"/>
    </source>
</evidence>
<gene>
    <name evidence="14" type="ORF">TDIS_0834</name>
</gene>